<evidence type="ECO:0000313" key="2">
    <source>
        <dbReference type="Proteomes" id="UP000011201"/>
    </source>
</evidence>
<sequence length="36" mass="3773">PSLMLIDTSAIAEDTHVPIAPREAIAAIIISLVYAP</sequence>
<organism evidence="1 2">
    <name type="scientific">Pseudanabaena biceps PCC 7429</name>
    <dbReference type="NCBI Taxonomy" id="927668"/>
    <lineage>
        <taxon>Bacteria</taxon>
        <taxon>Bacillati</taxon>
        <taxon>Cyanobacteriota</taxon>
        <taxon>Cyanophyceae</taxon>
        <taxon>Pseudanabaenales</taxon>
        <taxon>Pseudanabaenaceae</taxon>
        <taxon>Pseudanabaena</taxon>
    </lineage>
</organism>
<proteinExistence type="predicted"/>
<dbReference type="AlphaFoldDB" id="L8MXK8"/>
<gene>
    <name evidence="1" type="ORF">Pse7429DRAFT_3776</name>
</gene>
<keyword evidence="2" id="KW-1185">Reference proteome</keyword>
<dbReference type="Proteomes" id="UP000011201">
    <property type="component" value="Unassembled WGS sequence"/>
</dbReference>
<accession>L8MXK8</accession>
<evidence type="ECO:0000313" key="1">
    <source>
        <dbReference type="EMBL" id="ELS31195.1"/>
    </source>
</evidence>
<comment type="caution">
    <text evidence="1">The sequence shown here is derived from an EMBL/GenBank/DDBJ whole genome shotgun (WGS) entry which is preliminary data.</text>
</comment>
<protein>
    <submittedName>
        <fullName evidence="1">Uncharacterized protein</fullName>
    </submittedName>
</protein>
<dbReference type="EMBL" id="ALWB01000198">
    <property type="protein sequence ID" value="ELS31195.1"/>
    <property type="molecule type" value="Genomic_DNA"/>
</dbReference>
<reference evidence="1 2" key="1">
    <citation type="journal article" date="2013" name="Proc. Natl. Acad. Sci. U.S.A.">
        <title>Improving the coverage of the cyanobacterial phylum using diversity-driven genome sequencing.</title>
        <authorList>
            <person name="Shih P.M."/>
            <person name="Wu D."/>
            <person name="Latifi A."/>
            <person name="Axen S.D."/>
            <person name="Fewer D.P."/>
            <person name="Talla E."/>
            <person name="Calteau A."/>
            <person name="Cai F."/>
            <person name="Tandeau de Marsac N."/>
            <person name="Rippka R."/>
            <person name="Herdman M."/>
            <person name="Sivonen K."/>
            <person name="Coursin T."/>
            <person name="Laurent T."/>
            <person name="Goodwin L."/>
            <person name="Nolan M."/>
            <person name="Davenport K.W."/>
            <person name="Han C.S."/>
            <person name="Rubin E.M."/>
            <person name="Eisen J.A."/>
            <person name="Woyke T."/>
            <person name="Gugger M."/>
            <person name="Kerfeld C.A."/>
        </authorList>
    </citation>
    <scope>NUCLEOTIDE SEQUENCE [LARGE SCALE GENOMIC DNA]</scope>
    <source>
        <strain evidence="1 2">PCC 7429</strain>
    </source>
</reference>
<name>L8MXK8_9CYAN</name>
<feature type="non-terminal residue" evidence="1">
    <location>
        <position position="1"/>
    </location>
</feature>